<dbReference type="PANTHER" id="PTHR46082">
    <property type="entry name" value="ATP/GTP-BINDING PROTEIN-RELATED"/>
    <property type="match status" value="1"/>
</dbReference>
<evidence type="ECO:0000313" key="2">
    <source>
        <dbReference type="EMBL" id="CEN60383.1"/>
    </source>
</evidence>
<proteinExistence type="predicted"/>
<dbReference type="STRING" id="454130.A0A0U5GPJ6"/>
<dbReference type="OrthoDB" id="1577640at2759"/>
<dbReference type="GO" id="GO:0009116">
    <property type="term" value="P:nucleoside metabolic process"/>
    <property type="evidence" value="ECO:0007669"/>
    <property type="project" value="InterPro"/>
</dbReference>
<evidence type="ECO:0000256" key="1">
    <source>
        <dbReference type="SAM" id="MobiDB-lite"/>
    </source>
</evidence>
<dbReference type="Gene3D" id="3.40.50.1580">
    <property type="entry name" value="Nucleoside phosphorylase domain"/>
    <property type="match status" value="1"/>
</dbReference>
<organism evidence="2 3">
    <name type="scientific">Aspergillus calidoustus</name>
    <dbReference type="NCBI Taxonomy" id="454130"/>
    <lineage>
        <taxon>Eukaryota</taxon>
        <taxon>Fungi</taxon>
        <taxon>Dikarya</taxon>
        <taxon>Ascomycota</taxon>
        <taxon>Pezizomycotina</taxon>
        <taxon>Eurotiomycetes</taxon>
        <taxon>Eurotiomycetidae</taxon>
        <taxon>Eurotiales</taxon>
        <taxon>Aspergillaceae</taxon>
        <taxon>Aspergillus</taxon>
        <taxon>Aspergillus subgen. Nidulantes</taxon>
    </lineage>
</organism>
<evidence type="ECO:0000313" key="3">
    <source>
        <dbReference type="Proteomes" id="UP000054771"/>
    </source>
</evidence>
<dbReference type="InterPro" id="IPR053137">
    <property type="entry name" value="NLR-like"/>
</dbReference>
<dbReference type="Proteomes" id="UP000054771">
    <property type="component" value="Unassembled WGS sequence"/>
</dbReference>
<dbReference type="OMA" id="RDTWGVS"/>
<sequence>MDEFVVSRSREDTAFLVERSNSGSRDQGPRQQGKCGNPKLRHEEYTVGWLCALKCEFNAARLLLEEIHKTLAQVRRDDNIYLLGRMKGHNVVIAQVGRGTNAAAHAATNLLRTFPNIRFGLMVGIGGGAPSAPNTRDPQKDIRLGDVIVSRAKGSHGGVIQYDEGRLTHNGEFVIESHLNKPPSILAHAVERLRSDQDVGEGEMIEYINYIENQSTQRSTLRDYRFPGRDQDLLFKPNYPHAGGGDCSACDVGELHARLDRESNDPVVHYRLIGSSNTLMKSAQCRDTLRSNWKVICFEMEAAGLMDDFPCIVIRGISDYSDDHKHDGWQSYAAAVAAAYAKDLLRVIEPEQVDEMELVVEVTRRYPDDE</sequence>
<dbReference type="SUPFAM" id="SSF53167">
    <property type="entry name" value="Purine and uridine phosphorylases"/>
    <property type="match status" value="1"/>
</dbReference>
<feature type="region of interest" description="Disordered" evidence="1">
    <location>
        <begin position="17"/>
        <end position="38"/>
    </location>
</feature>
<keyword evidence="3" id="KW-1185">Reference proteome</keyword>
<accession>A0A0U5GPJ6</accession>
<protein>
    <submittedName>
        <fullName evidence="2">Uncharacterized protein</fullName>
    </submittedName>
</protein>
<dbReference type="AlphaFoldDB" id="A0A0U5GPJ6"/>
<dbReference type="GO" id="GO:0003824">
    <property type="term" value="F:catalytic activity"/>
    <property type="evidence" value="ECO:0007669"/>
    <property type="project" value="InterPro"/>
</dbReference>
<dbReference type="InterPro" id="IPR035994">
    <property type="entry name" value="Nucleoside_phosphorylase_sf"/>
</dbReference>
<reference evidence="3" key="1">
    <citation type="journal article" date="2016" name="Genome Announc.">
        <title>Draft genome sequences of fungus Aspergillus calidoustus.</title>
        <authorList>
            <person name="Horn F."/>
            <person name="Linde J."/>
            <person name="Mattern D.J."/>
            <person name="Walther G."/>
            <person name="Guthke R."/>
            <person name="Scherlach K."/>
            <person name="Martin K."/>
            <person name="Brakhage A.A."/>
            <person name="Petzke L."/>
            <person name="Valiante V."/>
        </authorList>
    </citation>
    <scope>NUCLEOTIDE SEQUENCE [LARGE SCALE GENOMIC DNA]</scope>
    <source>
        <strain evidence="3">SF006504</strain>
    </source>
</reference>
<name>A0A0U5GPJ6_ASPCI</name>
<dbReference type="PANTHER" id="PTHR46082:SF11">
    <property type="entry name" value="AAA+ ATPASE DOMAIN-CONTAINING PROTEIN-RELATED"/>
    <property type="match status" value="1"/>
</dbReference>
<gene>
    <name evidence="2" type="ORF">ASPCAL02823</name>
</gene>
<dbReference type="EMBL" id="CDMC01000002">
    <property type="protein sequence ID" value="CEN60383.1"/>
    <property type="molecule type" value="Genomic_DNA"/>
</dbReference>